<evidence type="ECO:0000313" key="2">
    <source>
        <dbReference type="Proteomes" id="UP000656367"/>
    </source>
</evidence>
<evidence type="ECO:0000313" key="1">
    <source>
        <dbReference type="EMBL" id="GGM49290.1"/>
    </source>
</evidence>
<dbReference type="SUPFAM" id="SSF47598">
    <property type="entry name" value="Ribbon-helix-helix"/>
    <property type="match status" value="1"/>
</dbReference>
<protein>
    <recommendedName>
        <fullName evidence="3">CopG family transcriptional regulator</fullName>
    </recommendedName>
</protein>
<dbReference type="EMBL" id="BMON01000004">
    <property type="protein sequence ID" value="GGM49290.1"/>
    <property type="molecule type" value="Genomic_DNA"/>
</dbReference>
<comment type="caution">
    <text evidence="1">The sequence shown here is derived from an EMBL/GenBank/DDBJ whole genome shotgun (WGS) entry which is preliminary data.</text>
</comment>
<gene>
    <name evidence="1" type="ORF">GCM10009006_33250</name>
</gene>
<organism evidence="1 2">
    <name type="scientific">Haloarcula argentinensis</name>
    <dbReference type="NCBI Taxonomy" id="43776"/>
    <lineage>
        <taxon>Archaea</taxon>
        <taxon>Methanobacteriati</taxon>
        <taxon>Methanobacteriota</taxon>
        <taxon>Stenosarchaea group</taxon>
        <taxon>Halobacteria</taxon>
        <taxon>Halobacteriales</taxon>
        <taxon>Haloarculaceae</taxon>
        <taxon>Haloarcula</taxon>
    </lineage>
</organism>
<proteinExistence type="predicted"/>
<name>A0A830FX63_HALAR</name>
<dbReference type="Gene3D" id="1.10.1220.10">
    <property type="entry name" value="Met repressor-like"/>
    <property type="match status" value="1"/>
</dbReference>
<dbReference type="AlphaFoldDB" id="A0A830FX63"/>
<evidence type="ECO:0008006" key="3">
    <source>
        <dbReference type="Google" id="ProtNLM"/>
    </source>
</evidence>
<dbReference type="InterPro" id="IPR010985">
    <property type="entry name" value="Ribbon_hlx_hlx"/>
</dbReference>
<reference evidence="1" key="1">
    <citation type="journal article" date="2014" name="Int. J. Syst. Evol. Microbiol.">
        <title>Complete genome sequence of Corynebacterium casei LMG S-19264T (=DSM 44701T), isolated from a smear-ripened cheese.</title>
        <authorList>
            <consortium name="US DOE Joint Genome Institute (JGI-PGF)"/>
            <person name="Walter F."/>
            <person name="Albersmeier A."/>
            <person name="Kalinowski J."/>
            <person name="Ruckert C."/>
        </authorList>
    </citation>
    <scope>NUCLEOTIDE SEQUENCE</scope>
    <source>
        <strain evidence="1">JCM 15759</strain>
    </source>
</reference>
<reference evidence="1" key="2">
    <citation type="submission" date="2020-09" db="EMBL/GenBank/DDBJ databases">
        <authorList>
            <person name="Sun Q."/>
            <person name="Ohkuma M."/>
        </authorList>
    </citation>
    <scope>NUCLEOTIDE SEQUENCE</scope>
    <source>
        <strain evidence="1">JCM 15759</strain>
    </source>
</reference>
<dbReference type="InterPro" id="IPR013321">
    <property type="entry name" value="Arc_rbn_hlx_hlx"/>
</dbReference>
<accession>A0A830FX63</accession>
<dbReference type="CDD" id="cd22231">
    <property type="entry name" value="RHH_NikR_HicB-like"/>
    <property type="match status" value="1"/>
</dbReference>
<dbReference type="Proteomes" id="UP000656367">
    <property type="component" value="Unassembled WGS sequence"/>
</dbReference>
<dbReference type="GO" id="GO:0006355">
    <property type="term" value="P:regulation of DNA-templated transcription"/>
    <property type="evidence" value="ECO:0007669"/>
    <property type="project" value="InterPro"/>
</dbReference>
<sequence>MYMSDADSDTGNGGPEMVQINLRLSKSFLEDIDATWQEEGFNSRSEFLRHVARDAVKHPEFSRSGWKQIAASEHDLRVGDAELVSREEVRAMMNQDGNDE</sequence>